<keyword evidence="7" id="KW-0808">Transferase</keyword>
<gene>
    <name evidence="7" type="primary">LOC110793069</name>
</gene>
<comment type="subcellular location">
    <subcellularLocation>
        <location evidence="1">Golgi apparatus membrane</location>
        <topology evidence="1">Single-pass membrane protein</topology>
    </subcellularLocation>
</comment>
<dbReference type="PANTHER" id="PTHR31444">
    <property type="entry name" value="OS11G0490100 PROTEIN"/>
    <property type="match status" value="1"/>
</dbReference>
<evidence type="ECO:0000313" key="7">
    <source>
        <dbReference type="RefSeq" id="XP_021853600.2"/>
    </source>
</evidence>
<proteinExistence type="predicted"/>
<keyword evidence="2 5" id="KW-0812">Transmembrane</keyword>
<dbReference type="GO" id="GO:0000139">
    <property type="term" value="C:Golgi membrane"/>
    <property type="evidence" value="ECO:0007669"/>
    <property type="project" value="UniProtKB-SubCell"/>
</dbReference>
<dbReference type="Proteomes" id="UP000813463">
    <property type="component" value="Chromosome 1"/>
</dbReference>
<organism evidence="6 7">
    <name type="scientific">Spinacia oleracea</name>
    <name type="common">Spinach</name>
    <dbReference type="NCBI Taxonomy" id="3562"/>
    <lineage>
        <taxon>Eukaryota</taxon>
        <taxon>Viridiplantae</taxon>
        <taxon>Streptophyta</taxon>
        <taxon>Embryophyta</taxon>
        <taxon>Tracheophyta</taxon>
        <taxon>Spermatophyta</taxon>
        <taxon>Magnoliopsida</taxon>
        <taxon>eudicotyledons</taxon>
        <taxon>Gunneridae</taxon>
        <taxon>Pentapetalae</taxon>
        <taxon>Caryophyllales</taxon>
        <taxon>Chenopodiaceae</taxon>
        <taxon>Chenopodioideae</taxon>
        <taxon>Anserineae</taxon>
        <taxon>Spinacia</taxon>
    </lineage>
</organism>
<dbReference type="GO" id="GO:0008168">
    <property type="term" value="F:methyltransferase activity"/>
    <property type="evidence" value="ECO:0007669"/>
    <property type="project" value="UniProtKB-KW"/>
</dbReference>
<dbReference type="GO" id="GO:0005794">
    <property type="term" value="C:Golgi apparatus"/>
    <property type="evidence" value="ECO:0000318"/>
    <property type="project" value="GO_Central"/>
</dbReference>
<keyword evidence="7" id="KW-0489">Methyltransferase</keyword>
<keyword evidence="4 5" id="KW-0472">Membrane</keyword>
<dbReference type="GO" id="GO:0032259">
    <property type="term" value="P:methylation"/>
    <property type="evidence" value="ECO:0007669"/>
    <property type="project" value="UniProtKB-KW"/>
</dbReference>
<evidence type="ECO:0000256" key="2">
    <source>
        <dbReference type="ARBA" id="ARBA00022692"/>
    </source>
</evidence>
<dbReference type="GeneID" id="110793069"/>
<dbReference type="GO" id="GO:0045492">
    <property type="term" value="P:xylan biosynthetic process"/>
    <property type="evidence" value="ECO:0000318"/>
    <property type="project" value="GO_Central"/>
</dbReference>
<name>A0A9R0K066_SPIOL</name>
<dbReference type="Pfam" id="PF21729">
    <property type="entry name" value="IRX15_IRX15L_GXM"/>
    <property type="match status" value="1"/>
</dbReference>
<protein>
    <submittedName>
        <fullName evidence="7">Probable methyltransferase At1g27930</fullName>
    </submittedName>
</protein>
<dbReference type="InterPro" id="IPR006514">
    <property type="entry name" value="IRX15/GXM/AGM"/>
</dbReference>
<reference evidence="6" key="1">
    <citation type="journal article" date="2021" name="Nat. Commun.">
        <title>Genomic analyses provide insights into spinach domestication and the genetic basis of agronomic traits.</title>
        <authorList>
            <person name="Cai X."/>
            <person name="Sun X."/>
            <person name="Xu C."/>
            <person name="Sun H."/>
            <person name="Wang X."/>
            <person name="Ge C."/>
            <person name="Zhang Z."/>
            <person name="Wang Q."/>
            <person name="Fei Z."/>
            <person name="Jiao C."/>
            <person name="Wang Q."/>
        </authorList>
    </citation>
    <scope>NUCLEOTIDE SEQUENCE [LARGE SCALE GENOMIC DNA]</scope>
    <source>
        <strain evidence="6">cv. Varoflay</strain>
    </source>
</reference>
<dbReference type="GO" id="GO:0009834">
    <property type="term" value="P:plant-type secondary cell wall biogenesis"/>
    <property type="evidence" value="ECO:0000318"/>
    <property type="project" value="GO_Central"/>
</dbReference>
<sequence>MKGHNTHKRSLNHLISDRTRLIAIGTLFGFISGAILMSALSGPIGGWPSNQYSLSSSSSAATPIQLKAILHYATSKVVPQQSLKEVTESYNVLQSLGSCNFLIFGLGHDSLMWAALNPNGTTLFLEESPEWVTTVLKTAPFLNAETVPYRTRLENADKLLETYKDEPDCRPERAFLRGNKHCKLALENLPSEVYDREWDVIMIDAPRGYSPEHPGRMAAIYSAAVMARERKREGKTHVFLHDVNRKVEEKFAKEFLCMKYRVGSVGRLWHFEIPSLGDVNNGGSITNFC</sequence>
<evidence type="ECO:0000256" key="1">
    <source>
        <dbReference type="ARBA" id="ARBA00004194"/>
    </source>
</evidence>
<evidence type="ECO:0000313" key="6">
    <source>
        <dbReference type="Proteomes" id="UP000813463"/>
    </source>
</evidence>
<evidence type="ECO:0000256" key="4">
    <source>
        <dbReference type="ARBA" id="ARBA00023136"/>
    </source>
</evidence>
<dbReference type="RefSeq" id="XP_021853600.2">
    <property type="nucleotide sequence ID" value="XM_021997908.2"/>
</dbReference>
<dbReference type="AlphaFoldDB" id="A0A9R0K066"/>
<keyword evidence="6" id="KW-1185">Reference proteome</keyword>
<feature type="transmembrane region" description="Helical" evidence="5">
    <location>
        <begin position="21"/>
        <end position="40"/>
    </location>
</feature>
<accession>A0A9R0K066</accession>
<evidence type="ECO:0000256" key="5">
    <source>
        <dbReference type="SAM" id="Phobius"/>
    </source>
</evidence>
<evidence type="ECO:0000256" key="3">
    <source>
        <dbReference type="ARBA" id="ARBA00022989"/>
    </source>
</evidence>
<dbReference type="KEGG" id="soe:110793069"/>
<dbReference type="NCBIfam" id="TIGR01627">
    <property type="entry name" value="A_thal_3515"/>
    <property type="match status" value="1"/>
</dbReference>
<reference evidence="7" key="2">
    <citation type="submission" date="2025-08" db="UniProtKB">
        <authorList>
            <consortium name="RefSeq"/>
        </authorList>
    </citation>
    <scope>IDENTIFICATION</scope>
    <source>
        <tissue evidence="7">Leaf</tissue>
    </source>
</reference>
<keyword evidence="3 5" id="KW-1133">Transmembrane helix</keyword>